<gene>
    <name evidence="2" type="ORF">N7494_001256</name>
</gene>
<organism evidence="2 3">
    <name type="scientific">Penicillium frequentans</name>
    <dbReference type="NCBI Taxonomy" id="3151616"/>
    <lineage>
        <taxon>Eukaryota</taxon>
        <taxon>Fungi</taxon>
        <taxon>Dikarya</taxon>
        <taxon>Ascomycota</taxon>
        <taxon>Pezizomycotina</taxon>
        <taxon>Eurotiomycetes</taxon>
        <taxon>Eurotiomycetidae</taxon>
        <taxon>Eurotiales</taxon>
        <taxon>Aspergillaceae</taxon>
        <taxon>Penicillium</taxon>
    </lineage>
</organism>
<feature type="region of interest" description="Disordered" evidence="1">
    <location>
        <begin position="51"/>
        <end position="72"/>
    </location>
</feature>
<evidence type="ECO:0000313" key="3">
    <source>
        <dbReference type="Proteomes" id="UP001220324"/>
    </source>
</evidence>
<dbReference type="EMBL" id="JAQIZZ010000001">
    <property type="protein sequence ID" value="KAJ5557341.1"/>
    <property type="molecule type" value="Genomic_DNA"/>
</dbReference>
<reference evidence="2 3" key="1">
    <citation type="journal article" date="2023" name="IMA Fungus">
        <title>Comparative genomic study of the Penicillium genus elucidates a diverse pangenome and 15 lateral gene transfer events.</title>
        <authorList>
            <person name="Petersen C."/>
            <person name="Sorensen T."/>
            <person name="Nielsen M.R."/>
            <person name="Sondergaard T.E."/>
            <person name="Sorensen J.L."/>
            <person name="Fitzpatrick D.A."/>
            <person name="Frisvad J.C."/>
            <person name="Nielsen K.L."/>
        </authorList>
    </citation>
    <scope>NUCLEOTIDE SEQUENCE [LARGE SCALE GENOMIC DNA]</scope>
    <source>
        <strain evidence="2 3">IBT 35679</strain>
    </source>
</reference>
<dbReference type="AlphaFoldDB" id="A0AAD6GKJ9"/>
<keyword evidence="3" id="KW-1185">Reference proteome</keyword>
<name>A0AAD6GKJ9_9EURO</name>
<evidence type="ECO:0000256" key="1">
    <source>
        <dbReference type="SAM" id="MobiDB-lite"/>
    </source>
</evidence>
<sequence length="108" mass="11880">MVCLHKIFSFDCSKHCIERDPLQAPGIAGSLDGEKSKDLKNLSDLLDTHQVQPTEVRHQTRSRSSPLPGHETQTLQAGIEDIEVISKGGDSVALLKSLEEDVYSKVIL</sequence>
<proteinExistence type="predicted"/>
<protein>
    <submittedName>
        <fullName evidence="2">Nucleic acid-binding OB-fold</fullName>
    </submittedName>
</protein>
<dbReference type="Proteomes" id="UP001220324">
    <property type="component" value="Unassembled WGS sequence"/>
</dbReference>
<evidence type="ECO:0000313" key="2">
    <source>
        <dbReference type="EMBL" id="KAJ5557341.1"/>
    </source>
</evidence>
<accession>A0AAD6GKJ9</accession>
<comment type="caution">
    <text evidence="2">The sequence shown here is derived from an EMBL/GenBank/DDBJ whole genome shotgun (WGS) entry which is preliminary data.</text>
</comment>